<reference evidence="1 2" key="1">
    <citation type="journal article" date="2020" name="Genome Biol. Evol.">
        <title>Comparative genomics of Sclerotiniaceae.</title>
        <authorList>
            <person name="Valero Jimenez C.A."/>
            <person name="Steentjes M."/>
            <person name="Scholten O.E."/>
            <person name="Van Kan J.A.L."/>
        </authorList>
    </citation>
    <scope>NUCLEOTIDE SEQUENCE [LARGE SCALE GENOMIC DNA]</scope>
    <source>
        <strain evidence="1 2">B1</strain>
    </source>
</reference>
<accession>A0ABQ7INE1</accession>
<keyword evidence="2" id="KW-1185">Reference proteome</keyword>
<dbReference type="GeneID" id="62232059"/>
<name>A0ABQ7INE1_9HELO</name>
<comment type="caution">
    <text evidence="1">The sequence shown here is derived from an EMBL/GenBank/DDBJ whole genome shotgun (WGS) entry which is preliminary data.</text>
</comment>
<organism evidence="1 2">
    <name type="scientific">Botrytis deweyae</name>
    <dbReference type="NCBI Taxonomy" id="2478750"/>
    <lineage>
        <taxon>Eukaryota</taxon>
        <taxon>Fungi</taxon>
        <taxon>Dikarya</taxon>
        <taxon>Ascomycota</taxon>
        <taxon>Pezizomycotina</taxon>
        <taxon>Leotiomycetes</taxon>
        <taxon>Helotiales</taxon>
        <taxon>Sclerotiniaceae</taxon>
        <taxon>Botrytis</taxon>
    </lineage>
</organism>
<dbReference type="RefSeq" id="XP_038810749.1">
    <property type="nucleotide sequence ID" value="XM_038952907.1"/>
</dbReference>
<sequence length="70" mass="7648">MGCDAVFCGLDNIIHDTGGLGLALDKLMGGATYVLQPQRRSHGCFQVPHEEANIINFDQSPGCKLFEPNW</sequence>
<gene>
    <name evidence="1" type="ORF">EAE98_005285</name>
</gene>
<protein>
    <submittedName>
        <fullName evidence="1">Uncharacterized protein</fullName>
    </submittedName>
</protein>
<dbReference type="Proteomes" id="UP000783213">
    <property type="component" value="Unassembled WGS sequence"/>
</dbReference>
<dbReference type="EMBL" id="RCSX01000010">
    <property type="protein sequence ID" value="KAF7929367.1"/>
    <property type="molecule type" value="Genomic_DNA"/>
</dbReference>
<evidence type="ECO:0000313" key="1">
    <source>
        <dbReference type="EMBL" id="KAF7929367.1"/>
    </source>
</evidence>
<proteinExistence type="predicted"/>
<evidence type="ECO:0000313" key="2">
    <source>
        <dbReference type="Proteomes" id="UP000783213"/>
    </source>
</evidence>